<dbReference type="InterPro" id="IPR011600">
    <property type="entry name" value="Pept_C14_caspase"/>
</dbReference>
<dbReference type="PANTHER" id="PTHR23150">
    <property type="entry name" value="SULFATASE MODIFYING FACTOR 1, 2"/>
    <property type="match status" value="1"/>
</dbReference>
<name>A0A850T8P3_9BACT</name>
<dbReference type="RefSeq" id="WP_178366270.1">
    <property type="nucleotide sequence ID" value="NZ_JACADJ010000018.1"/>
</dbReference>
<dbReference type="Pfam" id="PF00656">
    <property type="entry name" value="Peptidase_C14"/>
    <property type="match status" value="1"/>
</dbReference>
<accession>A0A850T8P3</accession>
<dbReference type="PANTHER" id="PTHR23150:SF19">
    <property type="entry name" value="FORMYLGLYCINE-GENERATING ENZYME"/>
    <property type="match status" value="1"/>
</dbReference>
<dbReference type="InterPro" id="IPR016187">
    <property type="entry name" value="CTDL_fold"/>
</dbReference>
<evidence type="ECO:0000259" key="2">
    <source>
        <dbReference type="Pfam" id="PF00656"/>
    </source>
</evidence>
<dbReference type="InterPro" id="IPR051043">
    <property type="entry name" value="Sulfatase_Mod_Factor_Kinase"/>
</dbReference>
<dbReference type="AlphaFoldDB" id="A0A850T8P3"/>
<dbReference type="Gene3D" id="3.90.1580.10">
    <property type="entry name" value="paralog of FGE (formylglycine-generating enzyme)"/>
    <property type="match status" value="1"/>
</dbReference>
<dbReference type="EMBL" id="JACADJ010000018">
    <property type="protein sequence ID" value="NWH04818.1"/>
    <property type="molecule type" value="Genomic_DNA"/>
</dbReference>
<organism evidence="4 5">
    <name type="scientific">Desulfobacter latus</name>
    <dbReference type="NCBI Taxonomy" id="2292"/>
    <lineage>
        <taxon>Bacteria</taxon>
        <taxon>Pseudomonadati</taxon>
        <taxon>Thermodesulfobacteriota</taxon>
        <taxon>Desulfobacteria</taxon>
        <taxon>Desulfobacterales</taxon>
        <taxon>Desulfobacteraceae</taxon>
        <taxon>Desulfobacter</taxon>
    </lineage>
</organism>
<dbReference type="Proteomes" id="UP000553343">
    <property type="component" value="Unassembled WGS sequence"/>
</dbReference>
<dbReference type="GO" id="GO:0006508">
    <property type="term" value="P:proteolysis"/>
    <property type="evidence" value="ECO:0007669"/>
    <property type="project" value="InterPro"/>
</dbReference>
<gene>
    <name evidence="4" type="ORF">HXW94_07430</name>
</gene>
<evidence type="ECO:0000259" key="3">
    <source>
        <dbReference type="Pfam" id="PF03781"/>
    </source>
</evidence>
<dbReference type="InterPro" id="IPR029030">
    <property type="entry name" value="Caspase-like_dom_sf"/>
</dbReference>
<keyword evidence="5" id="KW-1185">Reference proteome</keyword>
<dbReference type="InterPro" id="IPR042095">
    <property type="entry name" value="SUMF_sf"/>
</dbReference>
<dbReference type="GO" id="GO:0004197">
    <property type="term" value="F:cysteine-type endopeptidase activity"/>
    <property type="evidence" value="ECO:0007669"/>
    <property type="project" value="InterPro"/>
</dbReference>
<feature type="domain" description="Sulfatase-modifying factor enzyme-like" evidence="3">
    <location>
        <begin position="310"/>
        <end position="540"/>
    </location>
</feature>
<protein>
    <submittedName>
        <fullName evidence="4">SUMF1/EgtB/PvdO family nonheme iron enzyme</fullName>
    </submittedName>
</protein>
<evidence type="ECO:0000313" key="5">
    <source>
        <dbReference type="Proteomes" id="UP000553343"/>
    </source>
</evidence>
<dbReference type="Gene3D" id="3.40.50.1460">
    <property type="match status" value="1"/>
</dbReference>
<reference evidence="4 5" key="1">
    <citation type="submission" date="2020-06" db="EMBL/GenBank/DDBJ databases">
        <title>High-quality draft genome of sulfate reducer Desulfobacter latus type strain AcrS2 isolated from marine sediment.</title>
        <authorList>
            <person name="Hoppe M."/>
            <person name="Larsen C.K."/>
            <person name="Marshall I.P.G."/>
            <person name="Schramm A."/>
            <person name="Marietou A.G."/>
        </authorList>
    </citation>
    <scope>NUCLEOTIDE SEQUENCE [LARGE SCALE GENOMIC DNA]</scope>
    <source>
        <strain evidence="4 5">AcRS2</strain>
    </source>
</reference>
<feature type="domain" description="Peptidase C14 caspase" evidence="2">
    <location>
        <begin position="6"/>
        <end position="174"/>
    </location>
</feature>
<evidence type="ECO:0000313" key="4">
    <source>
        <dbReference type="EMBL" id="NWH04818.1"/>
    </source>
</evidence>
<feature type="region of interest" description="Disordered" evidence="1">
    <location>
        <begin position="271"/>
        <end position="290"/>
    </location>
</feature>
<comment type="caution">
    <text evidence="4">The sequence shown here is derived from an EMBL/GenBank/DDBJ whole genome shotgun (WGS) entry which is preliminary data.</text>
</comment>
<dbReference type="SUPFAM" id="SSF52129">
    <property type="entry name" value="Caspase-like"/>
    <property type="match status" value="1"/>
</dbReference>
<sequence length="545" mass="61519">MKQQGLFIGVNEYEKDSGLGSLKFAEKDADHISKIFSSRYGFEVDTLLGKAATRAGIEDALDNYRGGDLFVLFYAGHGGEHRGQYNLFPSGSNANGRRALDFSVLSRILQYDLGFSKILILLDACRNENRVYDNKRRSTPGFYASRDIEAVLMGDSYVDIIYGCGEGQVSYEAEELEHGLLRTCAPKADKQPDEPDILSPCYVLCPLCGRRNEEINTFKCLSCGKDYLCLTHQDANTYVCEQCQAAHQKKKIEQDGIRRAQEKEKEALRIEKERQKQRQQEKEQKQREAERLAREGLLGKAWKDPKTGMAFVWVPGGTFDMGDTFGDGKENEQPVHKVKVGGFYMGKYQVTQGEWVKVMDKKSPGFWSKIIGFDPNPSDFKKGDRYPVENVSWNMIVEQFIPALNKLSDQTYRLPTEAEWEYAARSGGKKEKYAGGDDVDALAWYDDNSNNSTHEVGTKAPNGLGLYDMSGNVWEWCEDDWHNNYDGAPDDGTAWMDSPRGADRVVRGGGWDSSARYVRSANRGRDTPDYRNGNLGFRLVFQAVK</sequence>
<dbReference type="InterPro" id="IPR005532">
    <property type="entry name" value="SUMF_dom"/>
</dbReference>
<proteinExistence type="predicted"/>
<dbReference type="Pfam" id="PF03781">
    <property type="entry name" value="FGE-sulfatase"/>
    <property type="match status" value="1"/>
</dbReference>
<dbReference type="SUPFAM" id="SSF56436">
    <property type="entry name" value="C-type lectin-like"/>
    <property type="match status" value="1"/>
</dbReference>
<evidence type="ECO:0000256" key="1">
    <source>
        <dbReference type="SAM" id="MobiDB-lite"/>
    </source>
</evidence>
<dbReference type="GO" id="GO:0120147">
    <property type="term" value="F:formylglycine-generating oxidase activity"/>
    <property type="evidence" value="ECO:0007669"/>
    <property type="project" value="TreeGrafter"/>
</dbReference>